<protein>
    <submittedName>
        <fullName evidence="2">Uncharacterized protein</fullName>
    </submittedName>
</protein>
<sequence>MRPTTIVSYYLGHSDTALAETTLSNPSATNGSDILSTIAQMSHAIEVGLQDYKRDRMAYVKATIDVADQIALLDNLIRLNGDPVGVERPLQILKRGLEELEDMIHNPQDKAEILTAIKSRPNAPSDTMMRDHAESQRVLASAKMQIAEFESMVRTTKARTRIQTFGMIGAIGVLTVAVVILSIL</sequence>
<dbReference type="RefSeq" id="WP_183201739.1">
    <property type="nucleotide sequence ID" value="NZ_JACIEK010000015.1"/>
</dbReference>
<dbReference type="EMBL" id="JACIEK010000015">
    <property type="protein sequence ID" value="MBB4000144.1"/>
    <property type="molecule type" value="Genomic_DNA"/>
</dbReference>
<evidence type="ECO:0000256" key="1">
    <source>
        <dbReference type="SAM" id="Phobius"/>
    </source>
</evidence>
<dbReference type="AlphaFoldDB" id="A0A7W6H7R8"/>
<feature type="transmembrane region" description="Helical" evidence="1">
    <location>
        <begin position="162"/>
        <end position="183"/>
    </location>
</feature>
<accession>A0A7W6H7R8</accession>
<proteinExistence type="predicted"/>
<keyword evidence="1" id="KW-0472">Membrane</keyword>
<comment type="caution">
    <text evidence="2">The sequence shown here is derived from an EMBL/GenBank/DDBJ whole genome shotgun (WGS) entry which is preliminary data.</text>
</comment>
<keyword evidence="1" id="KW-1133">Transmembrane helix</keyword>
<dbReference type="Proteomes" id="UP000542776">
    <property type="component" value="Unassembled WGS sequence"/>
</dbReference>
<reference evidence="2 3" key="1">
    <citation type="submission" date="2020-08" db="EMBL/GenBank/DDBJ databases">
        <title>Genomic Encyclopedia of Type Strains, Phase IV (KMG-IV): sequencing the most valuable type-strain genomes for metagenomic binning, comparative biology and taxonomic classification.</title>
        <authorList>
            <person name="Goeker M."/>
        </authorList>
    </citation>
    <scope>NUCLEOTIDE SEQUENCE [LARGE SCALE GENOMIC DNA]</scope>
    <source>
        <strain evidence="2 3">DSM 102238</strain>
    </source>
</reference>
<organism evidence="2 3">
    <name type="scientific">Aureimonas pseudogalii</name>
    <dbReference type="NCBI Taxonomy" id="1744844"/>
    <lineage>
        <taxon>Bacteria</taxon>
        <taxon>Pseudomonadati</taxon>
        <taxon>Pseudomonadota</taxon>
        <taxon>Alphaproteobacteria</taxon>
        <taxon>Hyphomicrobiales</taxon>
        <taxon>Aurantimonadaceae</taxon>
        <taxon>Aureimonas</taxon>
    </lineage>
</organism>
<keyword evidence="1" id="KW-0812">Transmembrane</keyword>
<evidence type="ECO:0000313" key="3">
    <source>
        <dbReference type="Proteomes" id="UP000542776"/>
    </source>
</evidence>
<keyword evidence="3" id="KW-1185">Reference proteome</keyword>
<name>A0A7W6H7R8_9HYPH</name>
<gene>
    <name evidence="2" type="ORF">GGR04_004020</name>
</gene>
<evidence type="ECO:0000313" key="2">
    <source>
        <dbReference type="EMBL" id="MBB4000144.1"/>
    </source>
</evidence>